<dbReference type="PANTHER" id="PTHR47926">
    <property type="entry name" value="PENTATRICOPEPTIDE REPEAT-CONTAINING PROTEIN"/>
    <property type="match status" value="1"/>
</dbReference>
<dbReference type="EMBL" id="JAAGAX010000013">
    <property type="protein sequence ID" value="KAF2295119.1"/>
    <property type="molecule type" value="Genomic_DNA"/>
</dbReference>
<keyword evidence="4" id="KW-1185">Reference proteome</keyword>
<dbReference type="Pfam" id="PF13041">
    <property type="entry name" value="PPR_2"/>
    <property type="match status" value="2"/>
</dbReference>
<name>A0A6A6L647_HEVBR</name>
<comment type="caution">
    <text evidence="3">The sequence shown here is derived from an EMBL/GenBank/DDBJ whole genome shotgun (WGS) entry which is preliminary data.</text>
</comment>
<evidence type="ECO:0008006" key="5">
    <source>
        <dbReference type="Google" id="ProtNLM"/>
    </source>
</evidence>
<dbReference type="PROSITE" id="PS51375">
    <property type="entry name" value="PPR"/>
    <property type="match status" value="2"/>
</dbReference>
<proteinExistence type="predicted"/>
<keyword evidence="1" id="KW-0677">Repeat</keyword>
<organism evidence="3 4">
    <name type="scientific">Hevea brasiliensis</name>
    <name type="common">Para rubber tree</name>
    <name type="synonym">Siphonia brasiliensis</name>
    <dbReference type="NCBI Taxonomy" id="3981"/>
    <lineage>
        <taxon>Eukaryota</taxon>
        <taxon>Viridiplantae</taxon>
        <taxon>Streptophyta</taxon>
        <taxon>Embryophyta</taxon>
        <taxon>Tracheophyta</taxon>
        <taxon>Spermatophyta</taxon>
        <taxon>Magnoliopsida</taxon>
        <taxon>eudicotyledons</taxon>
        <taxon>Gunneridae</taxon>
        <taxon>Pentapetalae</taxon>
        <taxon>rosids</taxon>
        <taxon>fabids</taxon>
        <taxon>Malpighiales</taxon>
        <taxon>Euphorbiaceae</taxon>
        <taxon>Crotonoideae</taxon>
        <taxon>Micrandreae</taxon>
        <taxon>Hevea</taxon>
    </lineage>
</organism>
<sequence length="195" mass="21989">MLLKCSSMKELKPIHAQIILNGLNNETLTLGKLISFCAVADAGNLDYGQLLFNQIPEPNKFMYNSLIRGYSSSNDPIKSILLYRQMIDSGLSPNEFTLPFVLKACASKSDYWYAREMFDDISDRTLVSWNSMIGGYAKVGWCKESFLLLKEMRGLGVEPDEFTLVNLLSICSQSCDIVLGKFVHLYIEKTGMEKI</sequence>
<dbReference type="InterPro" id="IPR011990">
    <property type="entry name" value="TPR-like_helical_dom_sf"/>
</dbReference>
<evidence type="ECO:0000256" key="1">
    <source>
        <dbReference type="ARBA" id="ARBA00022737"/>
    </source>
</evidence>
<gene>
    <name evidence="3" type="ORF">GH714_031592</name>
</gene>
<protein>
    <recommendedName>
        <fullName evidence="5">Pentacotripeptide-repeat region of PRORP domain-containing protein</fullName>
    </recommendedName>
</protein>
<evidence type="ECO:0000313" key="3">
    <source>
        <dbReference type="EMBL" id="KAF2295119.1"/>
    </source>
</evidence>
<accession>A0A6A6L647</accession>
<reference evidence="3 4" key="1">
    <citation type="journal article" date="2020" name="Mol. Plant">
        <title>The Chromosome-Based Rubber Tree Genome Provides New Insights into Spurge Genome Evolution and Rubber Biosynthesis.</title>
        <authorList>
            <person name="Liu J."/>
            <person name="Shi C."/>
            <person name="Shi C.C."/>
            <person name="Li W."/>
            <person name="Zhang Q.J."/>
            <person name="Zhang Y."/>
            <person name="Li K."/>
            <person name="Lu H.F."/>
            <person name="Shi C."/>
            <person name="Zhu S.T."/>
            <person name="Xiao Z.Y."/>
            <person name="Nan H."/>
            <person name="Yue Y."/>
            <person name="Zhu X.G."/>
            <person name="Wu Y."/>
            <person name="Hong X.N."/>
            <person name="Fan G.Y."/>
            <person name="Tong Y."/>
            <person name="Zhang D."/>
            <person name="Mao C.L."/>
            <person name="Liu Y.L."/>
            <person name="Hao S.J."/>
            <person name="Liu W.Q."/>
            <person name="Lv M.Q."/>
            <person name="Zhang H.B."/>
            <person name="Liu Y."/>
            <person name="Hu-Tang G.R."/>
            <person name="Wang J.P."/>
            <person name="Wang J.H."/>
            <person name="Sun Y.H."/>
            <person name="Ni S.B."/>
            <person name="Chen W.B."/>
            <person name="Zhang X.C."/>
            <person name="Jiao Y.N."/>
            <person name="Eichler E.E."/>
            <person name="Li G.H."/>
            <person name="Liu X."/>
            <person name="Gao L.Z."/>
        </authorList>
    </citation>
    <scope>NUCLEOTIDE SEQUENCE [LARGE SCALE GENOMIC DNA]</scope>
    <source>
        <strain evidence="4">cv. GT1</strain>
        <tissue evidence="3">Leaf</tissue>
    </source>
</reference>
<dbReference type="AlphaFoldDB" id="A0A6A6L647"/>
<dbReference type="Proteomes" id="UP000467840">
    <property type="component" value="Chromosome 7"/>
</dbReference>
<dbReference type="GO" id="GO:0009451">
    <property type="term" value="P:RNA modification"/>
    <property type="evidence" value="ECO:0007669"/>
    <property type="project" value="InterPro"/>
</dbReference>
<feature type="repeat" description="PPR" evidence="2">
    <location>
        <begin position="125"/>
        <end position="159"/>
    </location>
</feature>
<dbReference type="InterPro" id="IPR046960">
    <property type="entry name" value="PPR_At4g14850-like_plant"/>
</dbReference>
<feature type="repeat" description="PPR" evidence="2">
    <location>
        <begin position="59"/>
        <end position="93"/>
    </location>
</feature>
<dbReference type="InterPro" id="IPR002885">
    <property type="entry name" value="PPR_rpt"/>
</dbReference>
<dbReference type="NCBIfam" id="TIGR00756">
    <property type="entry name" value="PPR"/>
    <property type="match status" value="2"/>
</dbReference>
<evidence type="ECO:0000256" key="2">
    <source>
        <dbReference type="PROSITE-ProRule" id="PRU00708"/>
    </source>
</evidence>
<dbReference type="Gene3D" id="1.25.40.10">
    <property type="entry name" value="Tetratricopeptide repeat domain"/>
    <property type="match status" value="2"/>
</dbReference>
<dbReference type="GO" id="GO:0003723">
    <property type="term" value="F:RNA binding"/>
    <property type="evidence" value="ECO:0007669"/>
    <property type="project" value="InterPro"/>
</dbReference>
<evidence type="ECO:0000313" key="4">
    <source>
        <dbReference type="Proteomes" id="UP000467840"/>
    </source>
</evidence>